<keyword evidence="1" id="KW-0472">Membrane</keyword>
<proteinExistence type="predicted"/>
<accession>T0FFB1</accession>
<dbReference type="Proteomes" id="UP000015442">
    <property type="component" value="Unassembled WGS sequence"/>
</dbReference>
<dbReference type="AlphaFoldDB" id="T0FFB1"/>
<reference evidence="2 3" key="1">
    <citation type="submission" date="2013-05" db="EMBL/GenBank/DDBJ databases">
        <authorList>
            <person name="Harkins D.M."/>
            <person name="Durkin A.S."/>
            <person name="Brinkac L.M."/>
            <person name="Haft D.H."/>
            <person name="Selengut J.D."/>
            <person name="Sanka R."/>
            <person name="DePew J."/>
            <person name="Purushe J."/>
            <person name="Hartskeerl R.A."/>
            <person name="Ahmed A."/>
            <person name="van der Linden H."/>
            <person name="Goris M.G.A."/>
            <person name="Vinetz J.M."/>
            <person name="Sutton G.G."/>
            <person name="Nierman W.C."/>
            <person name="Fouts D.E."/>
        </authorList>
    </citation>
    <scope>NUCLEOTIDE SEQUENCE [LARGE SCALE GENOMIC DNA]</scope>
    <source>
        <strain evidence="2 3">CZ214</strain>
    </source>
</reference>
<sequence length="43" mass="5328">MIKFDLRWSFSRPLSLENFKLIGHSKIAYLIFIIFLFLNYIYR</sequence>
<feature type="transmembrane region" description="Helical" evidence="1">
    <location>
        <begin position="21"/>
        <end position="42"/>
    </location>
</feature>
<keyword evidence="1" id="KW-1133">Transmembrane helix</keyword>
<gene>
    <name evidence="2" type="ORF">LEP1GSC059_0861</name>
</gene>
<protein>
    <submittedName>
        <fullName evidence="2">Uncharacterized protein</fullName>
    </submittedName>
</protein>
<dbReference type="EMBL" id="AKWY02000020">
    <property type="protein sequence ID" value="EQA71943.1"/>
    <property type="molecule type" value="Genomic_DNA"/>
</dbReference>
<keyword evidence="1" id="KW-0812">Transmembrane</keyword>
<organism evidence="2 3">
    <name type="scientific">Leptospira noguchii serovar Panama str. CZ214</name>
    <dbReference type="NCBI Taxonomy" id="1001595"/>
    <lineage>
        <taxon>Bacteria</taxon>
        <taxon>Pseudomonadati</taxon>
        <taxon>Spirochaetota</taxon>
        <taxon>Spirochaetia</taxon>
        <taxon>Leptospirales</taxon>
        <taxon>Leptospiraceae</taxon>
        <taxon>Leptospira</taxon>
    </lineage>
</organism>
<evidence type="ECO:0000256" key="1">
    <source>
        <dbReference type="SAM" id="Phobius"/>
    </source>
</evidence>
<comment type="caution">
    <text evidence="2">The sequence shown here is derived from an EMBL/GenBank/DDBJ whole genome shotgun (WGS) entry which is preliminary data.</text>
</comment>
<evidence type="ECO:0000313" key="2">
    <source>
        <dbReference type="EMBL" id="EQA71943.1"/>
    </source>
</evidence>
<evidence type="ECO:0000313" key="3">
    <source>
        <dbReference type="Proteomes" id="UP000015442"/>
    </source>
</evidence>
<name>T0FFB1_9LEPT</name>